<keyword evidence="3 7" id="KW-0813">Transport</keyword>
<dbReference type="Gene3D" id="1.20.1250.20">
    <property type="entry name" value="MFS general substrate transporter like domains"/>
    <property type="match status" value="1"/>
</dbReference>
<feature type="transmembrane region" description="Helical" evidence="8">
    <location>
        <begin position="268"/>
        <end position="289"/>
    </location>
</feature>
<feature type="transmembrane region" description="Helical" evidence="8">
    <location>
        <begin position="146"/>
        <end position="165"/>
    </location>
</feature>
<dbReference type="InterPro" id="IPR005828">
    <property type="entry name" value="MFS_sugar_transport-like"/>
</dbReference>
<reference evidence="10 11" key="1">
    <citation type="journal article" date="2017" name="Mycologia">
        <title>Bifiguratus adelaidae, gen. et sp. nov., a new member of Mucoromycotina in endophytic and soil-dwelling habitats.</title>
        <authorList>
            <person name="Torres-Cruz T.J."/>
            <person name="Billingsley Tobias T.L."/>
            <person name="Almatruk M."/>
            <person name="Hesse C."/>
            <person name="Kuske C.R."/>
            <person name="Desiro A."/>
            <person name="Benucci G.M."/>
            <person name="Bonito G."/>
            <person name="Stajich J.E."/>
            <person name="Dunlap C."/>
            <person name="Arnold A.E."/>
            <person name="Porras-Alfaro A."/>
        </authorList>
    </citation>
    <scope>NUCLEOTIDE SEQUENCE [LARGE SCALE GENOMIC DNA]</scope>
    <source>
        <strain evidence="10 11">AZ0501</strain>
    </source>
</reference>
<name>A0A261XUA6_9FUNG</name>
<feature type="domain" description="Major facilitator superfamily (MFS) profile" evidence="9">
    <location>
        <begin position="12"/>
        <end position="456"/>
    </location>
</feature>
<dbReference type="InterPro" id="IPR020846">
    <property type="entry name" value="MFS_dom"/>
</dbReference>
<evidence type="ECO:0000256" key="2">
    <source>
        <dbReference type="ARBA" id="ARBA00010992"/>
    </source>
</evidence>
<keyword evidence="11" id="KW-1185">Reference proteome</keyword>
<organism evidence="10 11">
    <name type="scientific">Bifiguratus adelaidae</name>
    <dbReference type="NCBI Taxonomy" id="1938954"/>
    <lineage>
        <taxon>Eukaryota</taxon>
        <taxon>Fungi</taxon>
        <taxon>Fungi incertae sedis</taxon>
        <taxon>Mucoromycota</taxon>
        <taxon>Mucoromycotina</taxon>
        <taxon>Endogonomycetes</taxon>
        <taxon>Endogonales</taxon>
        <taxon>Endogonales incertae sedis</taxon>
        <taxon>Bifiguratus</taxon>
    </lineage>
</organism>
<dbReference type="InterPro" id="IPR050360">
    <property type="entry name" value="MFS_Sugar_Transporters"/>
</dbReference>
<evidence type="ECO:0000256" key="1">
    <source>
        <dbReference type="ARBA" id="ARBA00004141"/>
    </source>
</evidence>
<evidence type="ECO:0000256" key="8">
    <source>
        <dbReference type="SAM" id="Phobius"/>
    </source>
</evidence>
<feature type="transmembrane region" description="Helical" evidence="8">
    <location>
        <begin position="112"/>
        <end position="134"/>
    </location>
</feature>
<dbReference type="GO" id="GO:0005351">
    <property type="term" value="F:carbohydrate:proton symporter activity"/>
    <property type="evidence" value="ECO:0007669"/>
    <property type="project" value="TreeGrafter"/>
</dbReference>
<dbReference type="GO" id="GO:0016020">
    <property type="term" value="C:membrane"/>
    <property type="evidence" value="ECO:0007669"/>
    <property type="project" value="UniProtKB-SubCell"/>
</dbReference>
<dbReference type="PRINTS" id="PR00171">
    <property type="entry name" value="SUGRTRNSPORT"/>
</dbReference>
<keyword evidence="6 8" id="KW-0472">Membrane</keyword>
<sequence>MPGSGDWRLYFLCAVAIINSATNGYDGSMMNGLQSLQSWKAYFNPADPEQGPDPATRGLLNAIMSVGGTIGVFAGPPASDRLGRKLAIVLGSAIMLVGVALQGGAVNIGMFIAARFILGFGLSITSNAAPTLVVEIAHPTHRGKITALYNTMWYLGSIIAAWVTYGTFNAFQDNWSWRVPSIIQAAPSVIQLIFVWFYEESPRWLVGKGRDEEALRILADLHANGNKEDDLVQLEYREIKETIAREQEVAKRSYAELWATPGNRRRTFIAVTVGFFSQWSGNGLVSYYLTDVLNNVGITDQHSQLLINGFLQIWNLICAVTAALFVDRVGRRPLWLFSTAGMLIAFILQTICTGVYSEQLNHAAGYASVAMIFLFYAAYDSAWTPLTVSYIVEIMPFTIRAKGMAVQGLCVNLALFFNSYVNPVALTAIGWKYYLVYCCWLFVELFVVWKYYVETKGRTLEELAEIFDGDQAALVVAEARRLEALNLAAEEKANRDNLEVLDASEKV</sequence>
<evidence type="ECO:0000256" key="7">
    <source>
        <dbReference type="RuleBase" id="RU003346"/>
    </source>
</evidence>
<dbReference type="EMBL" id="MVBO01000212">
    <property type="protein sequence ID" value="OZJ01946.1"/>
    <property type="molecule type" value="Genomic_DNA"/>
</dbReference>
<gene>
    <name evidence="10" type="ORF">BZG36_05125</name>
</gene>
<keyword evidence="4 8" id="KW-0812">Transmembrane</keyword>
<dbReference type="InterPro" id="IPR003663">
    <property type="entry name" value="Sugar/inositol_transpt"/>
</dbReference>
<comment type="subcellular location">
    <subcellularLocation>
        <location evidence="1">Membrane</location>
        <topology evidence="1">Multi-pass membrane protein</topology>
    </subcellularLocation>
</comment>
<feature type="transmembrane region" description="Helical" evidence="8">
    <location>
        <begin position="309"/>
        <end position="327"/>
    </location>
</feature>
<dbReference type="InterPro" id="IPR005829">
    <property type="entry name" value="Sugar_transporter_CS"/>
</dbReference>
<accession>A0A261XUA6</accession>
<protein>
    <recommendedName>
        <fullName evidence="9">Major facilitator superfamily (MFS) profile domain-containing protein</fullName>
    </recommendedName>
</protein>
<feature type="transmembrane region" description="Helical" evidence="8">
    <location>
        <begin position="86"/>
        <end position="106"/>
    </location>
</feature>
<dbReference type="PANTHER" id="PTHR48022">
    <property type="entry name" value="PLASTIDIC GLUCOSE TRANSPORTER 4"/>
    <property type="match status" value="1"/>
</dbReference>
<evidence type="ECO:0000256" key="6">
    <source>
        <dbReference type="ARBA" id="ARBA00023136"/>
    </source>
</evidence>
<dbReference type="InterPro" id="IPR036259">
    <property type="entry name" value="MFS_trans_sf"/>
</dbReference>
<dbReference type="NCBIfam" id="TIGR00879">
    <property type="entry name" value="SP"/>
    <property type="match status" value="1"/>
</dbReference>
<comment type="caution">
    <text evidence="10">The sequence shown here is derived from an EMBL/GenBank/DDBJ whole genome shotgun (WGS) entry which is preliminary data.</text>
</comment>
<evidence type="ECO:0000259" key="9">
    <source>
        <dbReference type="PROSITE" id="PS50850"/>
    </source>
</evidence>
<evidence type="ECO:0000313" key="10">
    <source>
        <dbReference type="EMBL" id="OZJ01946.1"/>
    </source>
</evidence>
<keyword evidence="5 8" id="KW-1133">Transmembrane helix</keyword>
<dbReference type="Pfam" id="PF00083">
    <property type="entry name" value="Sugar_tr"/>
    <property type="match status" value="1"/>
</dbReference>
<feature type="transmembrane region" description="Helical" evidence="8">
    <location>
        <begin position="177"/>
        <end position="198"/>
    </location>
</feature>
<evidence type="ECO:0000256" key="3">
    <source>
        <dbReference type="ARBA" id="ARBA00022448"/>
    </source>
</evidence>
<evidence type="ECO:0000256" key="4">
    <source>
        <dbReference type="ARBA" id="ARBA00022692"/>
    </source>
</evidence>
<dbReference type="FunFam" id="1.20.1250.20:FF:000117">
    <property type="entry name" value="MFS hexose transporter"/>
    <property type="match status" value="1"/>
</dbReference>
<evidence type="ECO:0000256" key="5">
    <source>
        <dbReference type="ARBA" id="ARBA00022989"/>
    </source>
</evidence>
<comment type="similarity">
    <text evidence="2 7">Belongs to the major facilitator superfamily. Sugar transporter (TC 2.A.1.1) family.</text>
</comment>
<evidence type="ECO:0000313" key="11">
    <source>
        <dbReference type="Proteomes" id="UP000242875"/>
    </source>
</evidence>
<dbReference type="PROSITE" id="PS50850">
    <property type="entry name" value="MFS"/>
    <property type="match status" value="1"/>
</dbReference>
<dbReference type="Proteomes" id="UP000242875">
    <property type="component" value="Unassembled WGS sequence"/>
</dbReference>
<dbReference type="AlphaFoldDB" id="A0A261XUA6"/>
<dbReference type="OrthoDB" id="6133115at2759"/>
<dbReference type="PROSITE" id="PS00216">
    <property type="entry name" value="SUGAR_TRANSPORT_1"/>
    <property type="match status" value="1"/>
</dbReference>
<dbReference type="PANTHER" id="PTHR48022:SF64">
    <property type="entry name" value="MAJOR FACILITATOR SUPERFAMILY (MFS) PROFILE DOMAIN-CONTAINING PROTEIN"/>
    <property type="match status" value="1"/>
</dbReference>
<feature type="transmembrane region" description="Helical" evidence="8">
    <location>
        <begin position="7"/>
        <end position="25"/>
    </location>
</feature>
<dbReference type="SUPFAM" id="SSF103473">
    <property type="entry name" value="MFS general substrate transporter"/>
    <property type="match status" value="1"/>
</dbReference>
<feature type="transmembrane region" description="Helical" evidence="8">
    <location>
        <begin position="433"/>
        <end position="453"/>
    </location>
</feature>
<feature type="transmembrane region" description="Helical" evidence="8">
    <location>
        <begin position="334"/>
        <end position="357"/>
    </location>
</feature>
<feature type="transmembrane region" description="Helical" evidence="8">
    <location>
        <begin position="55"/>
        <end position="74"/>
    </location>
</feature>
<feature type="transmembrane region" description="Helical" evidence="8">
    <location>
        <begin position="404"/>
        <end position="421"/>
    </location>
</feature>
<feature type="transmembrane region" description="Helical" evidence="8">
    <location>
        <begin position="363"/>
        <end position="392"/>
    </location>
</feature>
<proteinExistence type="inferred from homology"/>